<name>A0ABT4YXN4_9VIBR</name>
<reference evidence="1 2" key="1">
    <citation type="submission" date="2023-01" db="EMBL/GenBank/DDBJ databases">
        <title>Vibrio sp. KJ40-1 sp.nov, isolated from marine algae.</title>
        <authorList>
            <person name="Butt M."/>
            <person name="Kim J.M.J."/>
            <person name="Jeon C.O.C."/>
        </authorList>
    </citation>
    <scope>NUCLEOTIDE SEQUENCE [LARGE SCALE GENOMIC DNA]</scope>
    <source>
        <strain evidence="1 2">KJ40-1</strain>
    </source>
</reference>
<gene>
    <name evidence="1" type="ORF">PGX00_19765</name>
</gene>
<dbReference type="Proteomes" id="UP001210678">
    <property type="component" value="Unassembled WGS sequence"/>
</dbReference>
<dbReference type="EMBL" id="JAQLOI010000003">
    <property type="protein sequence ID" value="MDB1125774.1"/>
    <property type="molecule type" value="Genomic_DNA"/>
</dbReference>
<dbReference type="RefSeq" id="WP_272139783.1">
    <property type="nucleotide sequence ID" value="NZ_JAQLOI010000003.1"/>
</dbReference>
<sequence>MSTLTPEQEQAIAVFKGNLHLPDGGFHRLILNLCIEFQLPFQKVRAVLKKSQLIIENKIRHEFESVDENTLTKENWLNIIKRTLTIMANDNQPLMEVLANNSYYIKALESIKHPMTSEQDRESILADLSQAYEMEVYKSLSEMLYTSDLYWHLSDDLAEMTQERRILFKDYTQHTEAMNHLSELYLTTVSLTLAKDEKN</sequence>
<organism evidence="1 2">
    <name type="scientific">Vibrio algarum</name>
    <dbReference type="NCBI Taxonomy" id="3020714"/>
    <lineage>
        <taxon>Bacteria</taxon>
        <taxon>Pseudomonadati</taxon>
        <taxon>Pseudomonadota</taxon>
        <taxon>Gammaproteobacteria</taxon>
        <taxon>Vibrionales</taxon>
        <taxon>Vibrionaceae</taxon>
        <taxon>Vibrio</taxon>
    </lineage>
</organism>
<protein>
    <submittedName>
        <fullName evidence="1">Uncharacterized protein</fullName>
    </submittedName>
</protein>
<keyword evidence="2" id="KW-1185">Reference proteome</keyword>
<evidence type="ECO:0000313" key="2">
    <source>
        <dbReference type="Proteomes" id="UP001210678"/>
    </source>
</evidence>
<comment type="caution">
    <text evidence="1">The sequence shown here is derived from an EMBL/GenBank/DDBJ whole genome shotgun (WGS) entry which is preliminary data.</text>
</comment>
<proteinExistence type="predicted"/>
<evidence type="ECO:0000313" key="1">
    <source>
        <dbReference type="EMBL" id="MDB1125774.1"/>
    </source>
</evidence>
<accession>A0ABT4YXN4</accession>